<evidence type="ECO:0000256" key="3">
    <source>
        <dbReference type="ARBA" id="ARBA00022452"/>
    </source>
</evidence>
<evidence type="ECO:0000259" key="11">
    <source>
        <dbReference type="Pfam" id="PF00593"/>
    </source>
</evidence>
<accession>A0AA37W4N3</accession>
<dbReference type="Pfam" id="PF00593">
    <property type="entry name" value="TonB_dep_Rec_b-barrel"/>
    <property type="match status" value="1"/>
</dbReference>
<evidence type="ECO:0000256" key="9">
    <source>
        <dbReference type="RuleBase" id="RU003357"/>
    </source>
</evidence>
<dbReference type="GO" id="GO:0009279">
    <property type="term" value="C:cell outer membrane"/>
    <property type="evidence" value="ECO:0007669"/>
    <property type="project" value="UniProtKB-SubCell"/>
</dbReference>
<comment type="subcellular location">
    <subcellularLocation>
        <location evidence="1 8">Cell outer membrane</location>
        <topology evidence="1 8">Multi-pass membrane protein</topology>
    </subcellularLocation>
</comment>
<dbReference type="EMBL" id="BSNE01000012">
    <property type="protein sequence ID" value="GLQ03290.1"/>
    <property type="molecule type" value="Genomic_DNA"/>
</dbReference>
<dbReference type="PANTHER" id="PTHR40980:SF3">
    <property type="entry name" value="TONB-DEPENDENT RECEPTOR-LIKE BETA-BARREL DOMAIN-CONTAINING PROTEIN"/>
    <property type="match status" value="1"/>
</dbReference>
<keyword evidence="4 8" id="KW-0812">Transmembrane</keyword>
<dbReference type="PROSITE" id="PS52016">
    <property type="entry name" value="TONB_DEPENDENT_REC_3"/>
    <property type="match status" value="1"/>
</dbReference>
<dbReference type="InterPro" id="IPR000531">
    <property type="entry name" value="Beta-barrel_TonB"/>
</dbReference>
<protein>
    <submittedName>
        <fullName evidence="13">TonB-dependent receptor</fullName>
    </submittedName>
</protein>
<dbReference type="InterPro" id="IPR012910">
    <property type="entry name" value="Plug_dom"/>
</dbReference>
<sequence>MLAKNFKKSLLAVNIGLVMGAGFTGAAFAADETKVQEDVEVIQVTGIRASNKENLNGKRFSNAVVDVVTAEDVGKFPDGDVGESLGRISGVSVSRQFGQGQQVSIRGASAQLTRTLLDGHTVASTSWFDQQAVDRSFNYSLLPSELVGGLEVYKSSQANLVEGGIGGTVIVKTRKPLDLDANTVFASVKADYGTVSEETDPELSGLYSWKNDSETFGILAAGSLSEVDYQRNGIESSGGWSGGMAPTTFQQARERTAYNVAMQYQPSDSLVLGLTYTSLELDANNANSQIIIFPGDGSCEQTNASGNCVSRNIDGNGTAFFQTWARKASMKSDTVDLDWKYDSELFTFKGRVGKTSADSDVTTANYGMFANNNSDLNGSIDMTGDVTRFNLANQSYDASILPDTISPQTWAPEYNPDSDEESYLNLDFEIPVELGVITAIKTGLRYADHKVVQDGNAANVNADLVPVRNANEYYPGTVTAGGGFVIPEPDMDLMIADSLAMTEGYTARPQAYGTIEEENFALYAMADFDTGGIRGNLGVRYISTDISSDYYDLSDEGVYDSTLSTDKADYSEFLPSLNVVMDLADDLILRTSAAQVISRPNYADLFATRNLAGYTDNRPLNEVLNTGNVGLSPFKAFQADIGVEWYFDDDAMLSVTYFTKEVSSFISTQQQTNQQIGIDIPVYTTNPDAGEPPCGAQQYDCWTVSSSTNGTGGSIEGIEFQIQDSFDNGFGYSFNYTYSDAKAPAENYPDRVGVFSDSSKNSYNVVGFYENDDFSARLAYNWRSEFIIREAPGWYGNRAHQDYGQLDFSATYSVTDYLDVTFEGINLTEEDSVQLGNNDASTSLPNPDLLNDFPVWSFEGEARYKLGVTMRF</sequence>
<dbReference type="NCBIfam" id="TIGR01782">
    <property type="entry name" value="TonB-Xanth-Caul"/>
    <property type="match status" value="1"/>
</dbReference>
<feature type="chain" id="PRO_5041290699" evidence="10">
    <location>
        <begin position="30"/>
        <end position="872"/>
    </location>
</feature>
<dbReference type="Gene3D" id="2.40.170.20">
    <property type="entry name" value="TonB-dependent receptor, beta-barrel domain"/>
    <property type="match status" value="1"/>
</dbReference>
<evidence type="ECO:0000256" key="10">
    <source>
        <dbReference type="SAM" id="SignalP"/>
    </source>
</evidence>
<evidence type="ECO:0000256" key="2">
    <source>
        <dbReference type="ARBA" id="ARBA00022448"/>
    </source>
</evidence>
<dbReference type="Pfam" id="PF07715">
    <property type="entry name" value="Plug"/>
    <property type="match status" value="1"/>
</dbReference>
<dbReference type="AlphaFoldDB" id="A0AA37W4N3"/>
<keyword evidence="6 8" id="KW-0472">Membrane</keyword>
<comment type="caution">
    <text evidence="13">The sequence shown here is derived from an EMBL/GenBank/DDBJ whole genome shotgun (WGS) entry which is preliminary data.</text>
</comment>
<evidence type="ECO:0000256" key="7">
    <source>
        <dbReference type="ARBA" id="ARBA00023237"/>
    </source>
</evidence>
<evidence type="ECO:0000256" key="4">
    <source>
        <dbReference type="ARBA" id="ARBA00022692"/>
    </source>
</evidence>
<dbReference type="PANTHER" id="PTHR40980">
    <property type="entry name" value="PLUG DOMAIN-CONTAINING PROTEIN"/>
    <property type="match status" value="1"/>
</dbReference>
<feature type="domain" description="TonB-dependent receptor plug" evidence="12">
    <location>
        <begin position="61"/>
        <end position="168"/>
    </location>
</feature>
<evidence type="ECO:0000313" key="13">
    <source>
        <dbReference type="EMBL" id="GLQ03290.1"/>
    </source>
</evidence>
<evidence type="ECO:0000256" key="5">
    <source>
        <dbReference type="ARBA" id="ARBA00023077"/>
    </source>
</evidence>
<proteinExistence type="inferred from homology"/>
<dbReference type="InterPro" id="IPR039426">
    <property type="entry name" value="TonB-dep_rcpt-like"/>
</dbReference>
<keyword evidence="3 8" id="KW-1134">Transmembrane beta strand</keyword>
<organism evidence="13 14">
    <name type="scientific">Pseudoalteromonas tetraodonis GFC</name>
    <dbReference type="NCBI Taxonomy" id="1315271"/>
    <lineage>
        <taxon>Bacteria</taxon>
        <taxon>Pseudomonadati</taxon>
        <taxon>Pseudomonadota</taxon>
        <taxon>Gammaproteobacteria</taxon>
        <taxon>Alteromonadales</taxon>
        <taxon>Pseudoalteromonadaceae</taxon>
        <taxon>Pseudoalteromonas</taxon>
    </lineage>
</organism>
<gene>
    <name evidence="13" type="ORF">GCM10007914_21710</name>
</gene>
<name>A0AA37W4N3_9GAMM</name>
<feature type="domain" description="TonB-dependent receptor-like beta-barrel" evidence="11">
    <location>
        <begin position="370"/>
        <end position="827"/>
    </location>
</feature>
<keyword evidence="14" id="KW-1185">Reference proteome</keyword>
<dbReference type="RefSeq" id="WP_096038554.1">
    <property type="nucleotide sequence ID" value="NZ_BJXY01000004.1"/>
</dbReference>
<dbReference type="CDD" id="cd01347">
    <property type="entry name" value="ligand_gated_channel"/>
    <property type="match status" value="1"/>
</dbReference>
<dbReference type="SUPFAM" id="SSF56935">
    <property type="entry name" value="Porins"/>
    <property type="match status" value="1"/>
</dbReference>
<evidence type="ECO:0000313" key="14">
    <source>
        <dbReference type="Proteomes" id="UP001161408"/>
    </source>
</evidence>
<dbReference type="InterPro" id="IPR037066">
    <property type="entry name" value="Plug_dom_sf"/>
</dbReference>
<keyword evidence="2 8" id="KW-0813">Transport</keyword>
<keyword evidence="7 8" id="KW-0998">Cell outer membrane</keyword>
<keyword evidence="10" id="KW-0732">Signal</keyword>
<evidence type="ECO:0000256" key="6">
    <source>
        <dbReference type="ARBA" id="ARBA00023136"/>
    </source>
</evidence>
<reference evidence="13" key="1">
    <citation type="journal article" date="2014" name="Int. J. Syst. Evol. Microbiol.">
        <title>Complete genome sequence of Corynebacterium casei LMG S-19264T (=DSM 44701T), isolated from a smear-ripened cheese.</title>
        <authorList>
            <consortium name="US DOE Joint Genome Institute (JGI-PGF)"/>
            <person name="Walter F."/>
            <person name="Albersmeier A."/>
            <person name="Kalinowski J."/>
            <person name="Ruckert C."/>
        </authorList>
    </citation>
    <scope>NUCLEOTIDE SEQUENCE</scope>
    <source>
        <strain evidence="13">NBRC 103034</strain>
    </source>
</reference>
<evidence type="ECO:0000256" key="8">
    <source>
        <dbReference type="PROSITE-ProRule" id="PRU01360"/>
    </source>
</evidence>
<comment type="similarity">
    <text evidence="8 9">Belongs to the TonB-dependent receptor family.</text>
</comment>
<dbReference type="Proteomes" id="UP001161408">
    <property type="component" value="Unassembled WGS sequence"/>
</dbReference>
<evidence type="ECO:0000256" key="1">
    <source>
        <dbReference type="ARBA" id="ARBA00004571"/>
    </source>
</evidence>
<dbReference type="Gene3D" id="2.170.130.10">
    <property type="entry name" value="TonB-dependent receptor, plug domain"/>
    <property type="match status" value="1"/>
</dbReference>
<reference evidence="13" key="2">
    <citation type="submission" date="2023-01" db="EMBL/GenBank/DDBJ databases">
        <title>Draft genome sequence of Pseudoalteromonas tetraodonis strain NBRC 103034.</title>
        <authorList>
            <person name="Sun Q."/>
            <person name="Mori K."/>
        </authorList>
    </citation>
    <scope>NUCLEOTIDE SEQUENCE</scope>
    <source>
        <strain evidence="13">NBRC 103034</strain>
    </source>
</reference>
<dbReference type="InterPro" id="IPR036942">
    <property type="entry name" value="Beta-barrel_TonB_sf"/>
</dbReference>
<dbReference type="InterPro" id="IPR010104">
    <property type="entry name" value="TonB_rcpt_bac"/>
</dbReference>
<keyword evidence="13" id="KW-0675">Receptor</keyword>
<evidence type="ECO:0000259" key="12">
    <source>
        <dbReference type="Pfam" id="PF07715"/>
    </source>
</evidence>
<feature type="signal peptide" evidence="10">
    <location>
        <begin position="1"/>
        <end position="29"/>
    </location>
</feature>
<keyword evidence="5 9" id="KW-0798">TonB box</keyword>